<accession>A0A656IM41</accession>
<comment type="caution">
    <text evidence="1">The sequence shown here is derived from an EMBL/GenBank/DDBJ whole genome shotgun (WGS) entry which is preliminary data.</text>
</comment>
<organism evidence="1 2">
    <name type="scientific">Salmonella enteritidis (strain 2009K0958)</name>
    <dbReference type="NCBI Taxonomy" id="1192586"/>
    <lineage>
        <taxon>Bacteria</taxon>
        <taxon>Pseudomonadati</taxon>
        <taxon>Pseudomonadota</taxon>
        <taxon>Gammaproteobacteria</taxon>
        <taxon>Enterobacterales</taxon>
        <taxon>Enterobacteriaceae</taxon>
        <taxon>Salmonella</taxon>
    </lineage>
</organism>
<dbReference type="AlphaFoldDB" id="A0A656IM41"/>
<dbReference type="Proteomes" id="UP000014535">
    <property type="component" value="Unassembled WGS sequence"/>
</dbReference>
<evidence type="ECO:0000313" key="1">
    <source>
        <dbReference type="EMBL" id="EPI74047.1"/>
    </source>
</evidence>
<gene>
    <name evidence="1" type="ORF">A673_01229</name>
</gene>
<dbReference type="EMBL" id="ATFT01000022">
    <property type="protein sequence ID" value="EPI74047.1"/>
    <property type="molecule type" value="Genomic_DNA"/>
</dbReference>
<protein>
    <submittedName>
        <fullName evidence="1">Uncharacterized protein</fullName>
    </submittedName>
</protein>
<name>A0A656IM41_SALE2</name>
<proteinExistence type="predicted"/>
<reference evidence="1 2" key="1">
    <citation type="submission" date="2013-04" db="EMBL/GenBank/DDBJ databases">
        <authorList>
            <person name="McClelland M."/>
            <person name="Porwollik S."/>
            <person name="Desai P."/>
            <person name="Cheng P."/>
            <person name="Wollam A."/>
            <person name="Pepin K."/>
            <person name="Palsikar V.B."/>
            <person name="Fulton L."/>
            <person name="Fulton R."/>
            <person name="Delehaunty K."/>
            <person name="Fronick C."/>
            <person name="Godfrey J."/>
            <person name="Waligorski J."/>
            <person name="Appelbaum E."/>
            <person name="Tomlinson C."/>
            <person name="Warren W."/>
            <person name="Sodergren E."/>
            <person name="Weinstock G."/>
            <person name="Wilson R.K."/>
        </authorList>
    </citation>
    <scope>NUCLEOTIDE SEQUENCE [LARGE SCALE GENOMIC DNA]</scope>
    <source>
        <strain evidence="1 2">2009K0958</strain>
    </source>
</reference>
<sequence>MEEEKIKLLHCLLFSISKKGSGLREYWRHEIIRRNEFSLCRLLMQANNNRRRNFYFGGVWQMRCISIVQKNRKKLDYGLIAN</sequence>
<evidence type="ECO:0000313" key="2">
    <source>
        <dbReference type="Proteomes" id="UP000014535"/>
    </source>
</evidence>